<name>A0A4P6XNC6_9ASCO</name>
<evidence type="ECO:0000256" key="4">
    <source>
        <dbReference type="ARBA" id="ARBA00037338"/>
    </source>
</evidence>
<dbReference type="SUPFAM" id="SSF50978">
    <property type="entry name" value="WD40 repeat-like"/>
    <property type="match status" value="1"/>
</dbReference>
<dbReference type="EMBL" id="CP034459">
    <property type="protein sequence ID" value="QBM88982.1"/>
    <property type="molecule type" value="Genomic_DNA"/>
</dbReference>
<dbReference type="PROSITE" id="PS00678">
    <property type="entry name" value="WD_REPEATS_1"/>
    <property type="match status" value="1"/>
</dbReference>
<organism evidence="9 10">
    <name type="scientific">Metschnikowia aff. pulcherrima</name>
    <dbReference type="NCBI Taxonomy" id="2163413"/>
    <lineage>
        <taxon>Eukaryota</taxon>
        <taxon>Fungi</taxon>
        <taxon>Dikarya</taxon>
        <taxon>Ascomycota</taxon>
        <taxon>Saccharomycotina</taxon>
        <taxon>Pichiomycetes</taxon>
        <taxon>Metschnikowiaceae</taxon>
        <taxon>Metschnikowia</taxon>
    </lineage>
</organism>
<accession>A0A4P6XNC6</accession>
<dbReference type="InterPro" id="IPR015943">
    <property type="entry name" value="WD40/YVTN_repeat-like_dom_sf"/>
</dbReference>
<feature type="compositionally biased region" description="Polar residues" evidence="8">
    <location>
        <begin position="10"/>
        <end position="22"/>
    </location>
</feature>
<keyword evidence="2" id="KW-0677">Repeat</keyword>
<gene>
    <name evidence="9" type="ORF">METSCH_D00390</name>
</gene>
<keyword evidence="3" id="KW-0156">Chromatin regulator</keyword>
<evidence type="ECO:0000256" key="2">
    <source>
        <dbReference type="ARBA" id="ARBA00022737"/>
    </source>
</evidence>
<dbReference type="SMART" id="SM00320">
    <property type="entry name" value="WD40"/>
    <property type="match status" value="4"/>
</dbReference>
<dbReference type="GO" id="GO:0006325">
    <property type="term" value="P:chromatin organization"/>
    <property type="evidence" value="ECO:0007669"/>
    <property type="project" value="UniProtKB-KW"/>
</dbReference>
<feature type="region of interest" description="Disordered" evidence="8">
    <location>
        <begin position="1"/>
        <end position="22"/>
    </location>
</feature>
<comment type="function">
    <text evidence="4">Component of the ASTRA complex involved in chromatin remodeling.</text>
</comment>
<dbReference type="InterPro" id="IPR001680">
    <property type="entry name" value="WD40_rpt"/>
</dbReference>
<evidence type="ECO:0000256" key="7">
    <source>
        <dbReference type="PROSITE-ProRule" id="PRU00221"/>
    </source>
</evidence>
<evidence type="ECO:0000256" key="5">
    <source>
        <dbReference type="ARBA" id="ARBA00037931"/>
    </source>
</evidence>
<keyword evidence="1 7" id="KW-0853">WD repeat</keyword>
<feature type="repeat" description="WD" evidence="7">
    <location>
        <begin position="77"/>
        <end position="116"/>
    </location>
</feature>
<keyword evidence="10" id="KW-1185">Reference proteome</keyword>
<dbReference type="PANTHER" id="PTHR19854">
    <property type="entry name" value="TRANSDUCIN BETA-LIKE 3"/>
    <property type="match status" value="1"/>
</dbReference>
<sequence>MISGVALHGQPNQRISTASSHHVSAQSTLNTMPKFSLRAHKAALTCIAHHLGTIVSSDRDGWIIIWNITSRRPMALWKAHEGHILTLKLTPLGLMSHGRDSMIRIWNVAHNELERCSKNGSDISPVGSSPAAGLPKPPHAEIPVNALNFCNIDFFDGLLITPATVNSENFDLYKVSDPFGEFNFERLLHNVSPLDIQKSESLVEEIDNVSGTDKRSGHGIVMQTLFVNQNLFFVGYESGAVYGFRIKHANIDKSSEGERLVVFLDYNLRVVFSLLDHKPLPVLSLALDQTTHVLYTGSASKQLISYDIGHLTGQMRTGKEDDLMKKSSHNLRHYGIQCIQITNNIVLTGFWDGVIKGYTRDLEEVVRLERKEEYIKPEGDEELSKPAKRSLCMEFWVPENDAPTSMSRKARLRRAVVGQESILFVGFGDGLISAFEGMS</sequence>
<dbReference type="Pfam" id="PF00400">
    <property type="entry name" value="WD40"/>
    <property type="match status" value="1"/>
</dbReference>
<evidence type="ECO:0000256" key="1">
    <source>
        <dbReference type="ARBA" id="ARBA00022574"/>
    </source>
</evidence>
<dbReference type="InterPro" id="IPR019775">
    <property type="entry name" value="WD40_repeat_CS"/>
</dbReference>
<evidence type="ECO:0000313" key="9">
    <source>
        <dbReference type="EMBL" id="QBM88982.1"/>
    </source>
</evidence>
<evidence type="ECO:0000256" key="6">
    <source>
        <dbReference type="ARBA" id="ARBA00040563"/>
    </source>
</evidence>
<dbReference type="Proteomes" id="UP000292447">
    <property type="component" value="Chromosome IV"/>
</dbReference>
<protein>
    <recommendedName>
        <fullName evidence="6">ASTRA-associated protein 1</fullName>
    </recommendedName>
</protein>
<dbReference type="PROSITE" id="PS50082">
    <property type="entry name" value="WD_REPEATS_2"/>
    <property type="match status" value="1"/>
</dbReference>
<dbReference type="AlphaFoldDB" id="A0A4P6XNC6"/>
<comment type="similarity">
    <text evidence="5">Belongs to the WD repeat ASA1 family.</text>
</comment>
<reference evidence="10" key="1">
    <citation type="submission" date="2019-03" db="EMBL/GenBank/DDBJ databases">
        <title>Snf2 controls pulcherriminic acid biosynthesis and connects pigmentation and antifungal activity of the yeast Metschnikowia pulcherrima.</title>
        <authorList>
            <person name="Gore-Lloyd D."/>
            <person name="Sumann I."/>
            <person name="Brachmann A.O."/>
            <person name="Schneeberger K."/>
            <person name="Ortiz-Merino R.A."/>
            <person name="Moreno-Beltran M."/>
            <person name="Schlaefli M."/>
            <person name="Kirner P."/>
            <person name="Santos Kron A."/>
            <person name="Wolfe K.H."/>
            <person name="Piel J."/>
            <person name="Ahrens C.H."/>
            <person name="Henk D."/>
            <person name="Freimoser F.M."/>
        </authorList>
    </citation>
    <scope>NUCLEOTIDE SEQUENCE [LARGE SCALE GENOMIC DNA]</scope>
    <source>
        <strain evidence="10">APC 1.2</strain>
    </source>
</reference>
<proteinExistence type="inferred from homology"/>
<dbReference type="InterPro" id="IPR036322">
    <property type="entry name" value="WD40_repeat_dom_sf"/>
</dbReference>
<dbReference type="Gene3D" id="2.130.10.10">
    <property type="entry name" value="YVTN repeat-like/Quinoprotein amine dehydrogenase"/>
    <property type="match status" value="1"/>
</dbReference>
<evidence type="ECO:0000256" key="3">
    <source>
        <dbReference type="ARBA" id="ARBA00022853"/>
    </source>
</evidence>
<evidence type="ECO:0000256" key="8">
    <source>
        <dbReference type="SAM" id="MobiDB-lite"/>
    </source>
</evidence>
<evidence type="ECO:0000313" key="10">
    <source>
        <dbReference type="Proteomes" id="UP000292447"/>
    </source>
</evidence>
<dbReference type="STRING" id="2163413.A0A4P6XNC6"/>
<dbReference type="PANTHER" id="PTHR19854:SF1">
    <property type="entry name" value="GUANINE NUCLEOTIDE-BINDING PROTEIN SUBUNIT BETA-LIKE PROTEIN 1"/>
    <property type="match status" value="1"/>
</dbReference>